<protein>
    <submittedName>
        <fullName evidence="1">Uncharacterized protein</fullName>
    </submittedName>
</protein>
<reference evidence="1 2" key="1">
    <citation type="submission" date="2014-04" db="EMBL/GenBank/DDBJ databases">
        <authorList>
            <consortium name="DOE Joint Genome Institute"/>
            <person name="Kuo A."/>
            <person name="Kohler A."/>
            <person name="Nagy L.G."/>
            <person name="Floudas D."/>
            <person name="Copeland A."/>
            <person name="Barry K.W."/>
            <person name="Cichocki N."/>
            <person name="Veneault-Fourrey C."/>
            <person name="LaButti K."/>
            <person name="Lindquist E.A."/>
            <person name="Lipzen A."/>
            <person name="Lundell T."/>
            <person name="Morin E."/>
            <person name="Murat C."/>
            <person name="Sun H."/>
            <person name="Tunlid A."/>
            <person name="Henrissat B."/>
            <person name="Grigoriev I.V."/>
            <person name="Hibbett D.S."/>
            <person name="Martin F."/>
            <person name="Nordberg H.P."/>
            <person name="Cantor M.N."/>
            <person name="Hua S.X."/>
        </authorList>
    </citation>
    <scope>NUCLEOTIDE SEQUENCE [LARGE SCALE GENOMIC DNA]</scope>
    <source>
        <strain evidence="1 2">LaAM-08-1</strain>
    </source>
</reference>
<evidence type="ECO:0000313" key="1">
    <source>
        <dbReference type="EMBL" id="KIK06385.1"/>
    </source>
</evidence>
<keyword evidence="2" id="KW-1185">Reference proteome</keyword>
<dbReference type="STRING" id="1095629.A0A0C9X2M2"/>
<evidence type="ECO:0000313" key="2">
    <source>
        <dbReference type="Proteomes" id="UP000054477"/>
    </source>
</evidence>
<proteinExistence type="predicted"/>
<accession>A0A0C9X2M2</accession>
<organism evidence="1 2">
    <name type="scientific">Laccaria amethystina LaAM-08-1</name>
    <dbReference type="NCBI Taxonomy" id="1095629"/>
    <lineage>
        <taxon>Eukaryota</taxon>
        <taxon>Fungi</taxon>
        <taxon>Dikarya</taxon>
        <taxon>Basidiomycota</taxon>
        <taxon>Agaricomycotina</taxon>
        <taxon>Agaricomycetes</taxon>
        <taxon>Agaricomycetidae</taxon>
        <taxon>Agaricales</taxon>
        <taxon>Agaricineae</taxon>
        <taxon>Hydnangiaceae</taxon>
        <taxon>Laccaria</taxon>
    </lineage>
</organism>
<dbReference type="EMBL" id="KN838553">
    <property type="protein sequence ID" value="KIK06385.1"/>
    <property type="molecule type" value="Genomic_DNA"/>
</dbReference>
<name>A0A0C9X2M2_9AGAR</name>
<dbReference type="Proteomes" id="UP000054477">
    <property type="component" value="Unassembled WGS sequence"/>
</dbReference>
<dbReference type="HOGENOM" id="CLU_868966_0_0_1"/>
<reference evidence="2" key="2">
    <citation type="submission" date="2015-01" db="EMBL/GenBank/DDBJ databases">
        <title>Evolutionary Origins and Diversification of the Mycorrhizal Mutualists.</title>
        <authorList>
            <consortium name="DOE Joint Genome Institute"/>
            <consortium name="Mycorrhizal Genomics Consortium"/>
            <person name="Kohler A."/>
            <person name="Kuo A."/>
            <person name="Nagy L.G."/>
            <person name="Floudas D."/>
            <person name="Copeland A."/>
            <person name="Barry K.W."/>
            <person name="Cichocki N."/>
            <person name="Veneault-Fourrey C."/>
            <person name="LaButti K."/>
            <person name="Lindquist E.A."/>
            <person name="Lipzen A."/>
            <person name="Lundell T."/>
            <person name="Morin E."/>
            <person name="Murat C."/>
            <person name="Riley R."/>
            <person name="Ohm R."/>
            <person name="Sun H."/>
            <person name="Tunlid A."/>
            <person name="Henrissat B."/>
            <person name="Grigoriev I.V."/>
            <person name="Hibbett D.S."/>
            <person name="Martin F."/>
        </authorList>
    </citation>
    <scope>NUCLEOTIDE SEQUENCE [LARGE SCALE GENOMIC DNA]</scope>
    <source>
        <strain evidence="2">LaAM-08-1</strain>
    </source>
</reference>
<sequence length="320" mass="36040">MKTKLLGWSSLSRSRHHFQLSWLPRRSVAFTAAAKWDVSLLYNPIDLDLGAEILGKQLVSLVHEGRYGAADRLRYRLMDVDVKIEQHTVYESAALAALQLSDPEKRMSDFTVWSTLVPDKDNPCTTSHVFRDTRTALLLQGFPSLDLPLVERFGIITVAKGYRKYFPNIARVVTSFAPTAKHIINFFLEAGERATEYARHYHPEEAKETSQWFRQAGVEISAHTGKLGVALNLLKLKRDFLMPDSTYELMLLKLIESQKQGGKGAPVTNPSNSVELVHKLQLRDARARRGLNDANEKSTRQVNMEGPATLKLENKGAILS</sequence>
<gene>
    <name evidence="1" type="ORF">K443DRAFT_278438</name>
</gene>
<dbReference type="OrthoDB" id="185373at2759"/>
<dbReference type="AlphaFoldDB" id="A0A0C9X2M2"/>